<name>A0A8H8SZG5_9AGAM</name>
<gene>
    <name evidence="2" type="ORF">RhiXN_08600</name>
</gene>
<dbReference type="PANTHER" id="PTHR34315">
    <property type="match status" value="1"/>
</dbReference>
<organism evidence="2 3">
    <name type="scientific">Rhizoctonia solani</name>
    <dbReference type="NCBI Taxonomy" id="456999"/>
    <lineage>
        <taxon>Eukaryota</taxon>
        <taxon>Fungi</taxon>
        <taxon>Dikarya</taxon>
        <taxon>Basidiomycota</taxon>
        <taxon>Agaricomycotina</taxon>
        <taxon>Agaricomycetes</taxon>
        <taxon>Cantharellales</taxon>
        <taxon>Ceratobasidiaceae</taxon>
        <taxon>Rhizoctonia</taxon>
    </lineage>
</organism>
<accession>A0A8H8SZG5</accession>
<feature type="compositionally biased region" description="Low complexity" evidence="1">
    <location>
        <begin position="209"/>
        <end position="230"/>
    </location>
</feature>
<proteinExistence type="predicted"/>
<evidence type="ECO:0000313" key="2">
    <source>
        <dbReference type="EMBL" id="QRW23564.1"/>
    </source>
</evidence>
<sequence length="434" mass="46445">MLFGLANGKHPNGSHNGSAFHRYRSRLLCDDRRFGSCTINPSHTALLKRREENLSLQRRLAEKCGPELARRRAERLARRAARAGVALEELHKRTDLAPRQSTNNSTEGTCILTPEVTQGPYHILGEMVRQNITDGQAGLPLTVEVDFIDVETCQAVPNLWVDAWHCNSTGYYSGYVSMTGAELSSGGGFGGGNGSAPPDMTMSGSALPTGTAPAGDGTSATTTAAGSTSTKNAYSGADSTAAASMLNTVPTDQEIFLRGAWQADSDGHWTMHSIFPGWYSGRSIHFHVKVYENGSMAENGTFIAGRAMHTGQFFFNESITQEVAALAPYNTNTVTRLTNDEDQWYAYENAVGYDATMDVVYAGSSISDGLIGSIIVGLNTSYTSIELSTQWWAGNSSDSSSSSSTTTTTNSASGYESPMLVAGLSFFSLFAGLF</sequence>
<feature type="region of interest" description="Disordered" evidence="1">
    <location>
        <begin position="189"/>
        <end position="233"/>
    </location>
</feature>
<dbReference type="InterPro" id="IPR015889">
    <property type="entry name" value="Intradiol_dOase_core"/>
</dbReference>
<dbReference type="RefSeq" id="XP_043183801.1">
    <property type="nucleotide sequence ID" value="XM_043328416.1"/>
</dbReference>
<dbReference type="GO" id="GO:0016702">
    <property type="term" value="F:oxidoreductase activity, acting on single donors with incorporation of molecular oxygen, incorporation of two atoms of oxygen"/>
    <property type="evidence" value="ECO:0007669"/>
    <property type="project" value="InterPro"/>
</dbReference>
<dbReference type="GO" id="GO:0005506">
    <property type="term" value="F:iron ion binding"/>
    <property type="evidence" value="ECO:0007669"/>
    <property type="project" value="InterPro"/>
</dbReference>
<dbReference type="KEGG" id="rsx:RhiXN_08600"/>
<dbReference type="AlphaFoldDB" id="A0A8H8SZG5"/>
<dbReference type="CDD" id="cd03457">
    <property type="entry name" value="intradiol_dioxygenase_like"/>
    <property type="match status" value="1"/>
</dbReference>
<dbReference type="SUPFAM" id="SSF49482">
    <property type="entry name" value="Aromatic compound dioxygenase"/>
    <property type="match status" value="1"/>
</dbReference>
<dbReference type="PANTHER" id="PTHR34315:SF1">
    <property type="entry name" value="INTRADIOL RING-CLEAVAGE DIOXYGENASES DOMAIN-CONTAINING PROTEIN-RELATED"/>
    <property type="match status" value="1"/>
</dbReference>
<dbReference type="EMBL" id="CP059667">
    <property type="protein sequence ID" value="QRW23564.1"/>
    <property type="molecule type" value="Genomic_DNA"/>
</dbReference>
<protein>
    <submittedName>
        <fullName evidence="2">Intradiol ring-cleavage dioxygenase</fullName>
    </submittedName>
</protein>
<dbReference type="GeneID" id="67030879"/>
<dbReference type="Proteomes" id="UP000650533">
    <property type="component" value="Chromosome 10"/>
</dbReference>
<keyword evidence="2" id="KW-0223">Dioxygenase</keyword>
<keyword evidence="2" id="KW-0560">Oxidoreductase</keyword>
<evidence type="ECO:0000313" key="3">
    <source>
        <dbReference type="Proteomes" id="UP000650533"/>
    </source>
</evidence>
<dbReference type="Gene3D" id="2.60.130.10">
    <property type="entry name" value="Aromatic compound dioxygenase"/>
    <property type="match status" value="1"/>
</dbReference>
<evidence type="ECO:0000256" key="1">
    <source>
        <dbReference type="SAM" id="MobiDB-lite"/>
    </source>
</evidence>
<feature type="compositionally biased region" description="Low complexity" evidence="1">
    <location>
        <begin position="396"/>
        <end position="412"/>
    </location>
</feature>
<reference evidence="2" key="1">
    <citation type="submission" date="2020-05" db="EMBL/GenBank/DDBJ databases">
        <title>Evolutionary and genomic comparisons of hybrid uninucleate and nonhybrid Rhizoctonia fungi.</title>
        <authorList>
            <person name="Li C."/>
            <person name="Chen X."/>
        </authorList>
    </citation>
    <scope>NUCLEOTIDE SEQUENCE</scope>
    <source>
        <strain evidence="2">AG-1 IA</strain>
    </source>
</reference>
<feature type="region of interest" description="Disordered" evidence="1">
    <location>
        <begin position="393"/>
        <end position="412"/>
    </location>
</feature>